<dbReference type="PANTHER" id="PTHR47939">
    <property type="entry name" value="MEMBRANE-ASSOCIATED SALT-INDUCIBLE PROTEIN-LIKE"/>
    <property type="match status" value="1"/>
</dbReference>
<dbReference type="Proteomes" id="UP001318860">
    <property type="component" value="Unassembled WGS sequence"/>
</dbReference>
<dbReference type="Pfam" id="PF13041">
    <property type="entry name" value="PPR_2"/>
    <property type="match status" value="5"/>
</dbReference>
<evidence type="ECO:0008006" key="6">
    <source>
        <dbReference type="Google" id="ProtNLM"/>
    </source>
</evidence>
<comment type="similarity">
    <text evidence="1">Belongs to the PPR family. P subfamily.</text>
</comment>
<keyword evidence="2" id="KW-0677">Repeat</keyword>
<dbReference type="InterPro" id="IPR002885">
    <property type="entry name" value="PPR_rpt"/>
</dbReference>
<evidence type="ECO:0000256" key="1">
    <source>
        <dbReference type="ARBA" id="ARBA00007626"/>
    </source>
</evidence>
<evidence type="ECO:0000313" key="4">
    <source>
        <dbReference type="EMBL" id="KAK6127965.1"/>
    </source>
</evidence>
<comment type="caution">
    <text evidence="4">The sequence shown here is derived from an EMBL/GenBank/DDBJ whole genome shotgun (WGS) entry which is preliminary data.</text>
</comment>
<feature type="repeat" description="PPR" evidence="3">
    <location>
        <begin position="431"/>
        <end position="465"/>
    </location>
</feature>
<proteinExistence type="inferred from homology"/>
<feature type="repeat" description="PPR" evidence="3">
    <location>
        <begin position="536"/>
        <end position="570"/>
    </location>
</feature>
<keyword evidence="5" id="KW-1185">Reference proteome</keyword>
<feature type="repeat" description="PPR" evidence="3">
    <location>
        <begin position="501"/>
        <end position="535"/>
    </location>
</feature>
<sequence>MSKALLSLIKPRHHHQPKSNLPTKFFITPHIRKLANEICEILRTQEKQWEETLQNRFFEDEIAPSEVAHLVFDKIRDCELGLKFFGFVSQNSFSLDGFAYSSLLKLLARSKLFEEIDNVLLDCMQCEEKLPTREALDVVIRAYADSGLVSKALELYSFVLNNFNVVPHLSACNSLLNGLIKDGNMKAAWHVFDEMVKRDAGAENCFLDNYSVCIMVKGLCKEGKVEKGRRLIEKRGDVKRAYGLLEDLKVKGFLPTQETYGALISGFCKRGDFKKVDEILNEMESSGLEINVQVYNNVVDAKYKFGLVGEALETTRKMIKDGYNLDIVTYNTLISNACRDGKVQEAEKLLKEVTNSGLVPNKLSFTPLIHAYCREGDFDRASSLLVEMTECGHKPDLITYGGLIHGLVVAGEVDAALTIRSKMMERGVSPDTCIYNVLMNGLCKKGKFADAKQLLIEMLGLNVSPDAYVYATLVDGYIRSGNFDDAKKLFDDIIERGVDPGLVGYNAMIKGHCKLGMMKDAVFCIDKMTKRNISPDEFTYSTIIDGYVKQNDLYCALAMFCHALKQNFAPNIVAVAKRENCKSILVFEEMLMSKCNPNDITFHYLVNGLSNEVPCAIARTRSESDPYKPMLLDIFGRIVSDGWQPISAAYVSIIACLCLNRMLGSALQLTDKILNKGFPLDSVILAALLHGVCSVGKSKDWRNIITYKLIEPKIDVALKYLSIFGRYSTREVTTEASLVLHTLLKEMRI</sequence>
<dbReference type="NCBIfam" id="TIGR00756">
    <property type="entry name" value="PPR"/>
    <property type="match status" value="9"/>
</dbReference>
<organism evidence="4 5">
    <name type="scientific">Rehmannia glutinosa</name>
    <name type="common">Chinese foxglove</name>
    <dbReference type="NCBI Taxonomy" id="99300"/>
    <lineage>
        <taxon>Eukaryota</taxon>
        <taxon>Viridiplantae</taxon>
        <taxon>Streptophyta</taxon>
        <taxon>Embryophyta</taxon>
        <taxon>Tracheophyta</taxon>
        <taxon>Spermatophyta</taxon>
        <taxon>Magnoliopsida</taxon>
        <taxon>eudicotyledons</taxon>
        <taxon>Gunneridae</taxon>
        <taxon>Pentapetalae</taxon>
        <taxon>asterids</taxon>
        <taxon>lamiids</taxon>
        <taxon>Lamiales</taxon>
        <taxon>Orobanchaceae</taxon>
        <taxon>Rehmannieae</taxon>
        <taxon>Rehmannia</taxon>
    </lineage>
</organism>
<feature type="repeat" description="PPR" evidence="3">
    <location>
        <begin position="361"/>
        <end position="395"/>
    </location>
</feature>
<name>A0ABR0V196_REHGL</name>
<dbReference type="Pfam" id="PF01535">
    <property type="entry name" value="PPR"/>
    <property type="match status" value="3"/>
</dbReference>
<feature type="repeat" description="PPR" evidence="3">
    <location>
        <begin position="168"/>
        <end position="202"/>
    </location>
</feature>
<dbReference type="Gene3D" id="1.25.40.10">
    <property type="entry name" value="Tetratricopeptide repeat domain"/>
    <property type="match status" value="7"/>
</dbReference>
<protein>
    <recommendedName>
        <fullName evidence="6">Pentatricopeptide repeat-containing protein</fullName>
    </recommendedName>
</protein>
<accession>A0ABR0V196</accession>
<dbReference type="InterPro" id="IPR011990">
    <property type="entry name" value="TPR-like_helical_dom_sf"/>
</dbReference>
<gene>
    <name evidence="4" type="ORF">DH2020_038267</name>
</gene>
<dbReference type="EMBL" id="JABTTQ020001841">
    <property type="protein sequence ID" value="KAK6127965.1"/>
    <property type="molecule type" value="Genomic_DNA"/>
</dbReference>
<dbReference type="SUPFAM" id="SSF81901">
    <property type="entry name" value="HCP-like"/>
    <property type="match status" value="1"/>
</dbReference>
<feature type="repeat" description="PPR" evidence="3">
    <location>
        <begin position="396"/>
        <end position="430"/>
    </location>
</feature>
<feature type="repeat" description="PPR" evidence="3">
    <location>
        <begin position="466"/>
        <end position="500"/>
    </location>
</feature>
<evidence type="ECO:0000313" key="5">
    <source>
        <dbReference type="Proteomes" id="UP001318860"/>
    </source>
</evidence>
<dbReference type="InterPro" id="IPR050667">
    <property type="entry name" value="PPR-containing_protein"/>
</dbReference>
<evidence type="ECO:0000256" key="2">
    <source>
        <dbReference type="ARBA" id="ARBA00022737"/>
    </source>
</evidence>
<feature type="repeat" description="PPR" evidence="3">
    <location>
        <begin position="326"/>
        <end position="360"/>
    </location>
</feature>
<reference evidence="4 5" key="1">
    <citation type="journal article" date="2021" name="Comput. Struct. Biotechnol. J.">
        <title>De novo genome assembly of the potent medicinal plant Rehmannia glutinosa using nanopore technology.</title>
        <authorList>
            <person name="Ma L."/>
            <person name="Dong C."/>
            <person name="Song C."/>
            <person name="Wang X."/>
            <person name="Zheng X."/>
            <person name="Niu Y."/>
            <person name="Chen S."/>
            <person name="Feng W."/>
        </authorList>
    </citation>
    <scope>NUCLEOTIDE SEQUENCE [LARGE SCALE GENOMIC DNA]</scope>
    <source>
        <strain evidence="4">DH-2019</strain>
    </source>
</reference>
<feature type="repeat" description="PPR" evidence="3">
    <location>
        <begin position="256"/>
        <end position="290"/>
    </location>
</feature>
<dbReference type="PANTHER" id="PTHR47939:SF5">
    <property type="entry name" value="PENTACOTRIPEPTIDE-REPEAT REGION OF PRORP DOMAIN-CONTAINING PROTEIN"/>
    <property type="match status" value="1"/>
</dbReference>
<evidence type="ECO:0000256" key="3">
    <source>
        <dbReference type="PROSITE-ProRule" id="PRU00708"/>
    </source>
</evidence>
<dbReference type="PROSITE" id="PS51375">
    <property type="entry name" value="PPR"/>
    <property type="match status" value="9"/>
</dbReference>